<dbReference type="EC" id="2.6.1.42" evidence="10"/>
<proteinExistence type="inferred from homology"/>
<dbReference type="InterPro" id="IPR018300">
    <property type="entry name" value="Aminotrans_IV_CS"/>
</dbReference>
<keyword evidence="4 10" id="KW-0028">Amino-acid biosynthesis</keyword>
<dbReference type="Pfam" id="PF01063">
    <property type="entry name" value="Aminotran_4"/>
    <property type="match status" value="1"/>
</dbReference>
<keyword evidence="6 9" id="KW-0663">Pyridoxal phosphate</keyword>
<dbReference type="Gene3D" id="3.30.470.10">
    <property type="match status" value="1"/>
</dbReference>
<evidence type="ECO:0000256" key="3">
    <source>
        <dbReference type="ARBA" id="ARBA00022576"/>
    </source>
</evidence>
<dbReference type="InterPro" id="IPR005786">
    <property type="entry name" value="B_amino_transII"/>
</dbReference>
<evidence type="ECO:0000256" key="5">
    <source>
        <dbReference type="ARBA" id="ARBA00022679"/>
    </source>
</evidence>
<dbReference type="Proteomes" id="UP000815677">
    <property type="component" value="Unassembled WGS sequence"/>
</dbReference>
<keyword evidence="7 10" id="KW-0100">Branched-chain amino acid biosynthesis</keyword>
<evidence type="ECO:0000256" key="9">
    <source>
        <dbReference type="RuleBase" id="RU004516"/>
    </source>
</evidence>
<gene>
    <name evidence="11" type="ORF">MCHLO_13277</name>
</gene>
<evidence type="ECO:0000313" key="12">
    <source>
        <dbReference type="Proteomes" id="UP000815677"/>
    </source>
</evidence>
<dbReference type="PROSITE" id="PS00770">
    <property type="entry name" value="AA_TRANSFER_CLASS_4"/>
    <property type="match status" value="1"/>
</dbReference>
<dbReference type="EMBL" id="DF849320">
    <property type="protein sequence ID" value="GAT56649.1"/>
    <property type="molecule type" value="Genomic_DNA"/>
</dbReference>
<evidence type="ECO:0000256" key="2">
    <source>
        <dbReference type="ARBA" id="ARBA00009320"/>
    </source>
</evidence>
<dbReference type="PIRSF" id="PIRSF006468">
    <property type="entry name" value="BCAT1"/>
    <property type="match status" value="1"/>
</dbReference>
<accession>A0ABQ0M0X3</accession>
<keyword evidence="3 10" id="KW-0032">Aminotransferase</keyword>
<organism evidence="11 12">
    <name type="scientific">Mycena chlorophos</name>
    <name type="common">Agaric fungus</name>
    <name type="synonym">Agaricus chlorophos</name>
    <dbReference type="NCBI Taxonomy" id="658473"/>
    <lineage>
        <taxon>Eukaryota</taxon>
        <taxon>Fungi</taxon>
        <taxon>Dikarya</taxon>
        <taxon>Basidiomycota</taxon>
        <taxon>Agaricomycotina</taxon>
        <taxon>Agaricomycetes</taxon>
        <taxon>Agaricomycetidae</taxon>
        <taxon>Agaricales</taxon>
        <taxon>Marasmiineae</taxon>
        <taxon>Mycenaceae</taxon>
        <taxon>Mycena</taxon>
    </lineage>
</organism>
<evidence type="ECO:0000256" key="4">
    <source>
        <dbReference type="ARBA" id="ARBA00022605"/>
    </source>
</evidence>
<evidence type="ECO:0000256" key="8">
    <source>
        <dbReference type="RuleBase" id="RU004106"/>
    </source>
</evidence>
<comment type="catalytic activity">
    <reaction evidence="10">
        <text>L-valine + 2-oxoglutarate = 3-methyl-2-oxobutanoate + L-glutamate</text>
        <dbReference type="Rhea" id="RHEA:24813"/>
        <dbReference type="ChEBI" id="CHEBI:11851"/>
        <dbReference type="ChEBI" id="CHEBI:16810"/>
        <dbReference type="ChEBI" id="CHEBI:29985"/>
        <dbReference type="ChEBI" id="CHEBI:57762"/>
        <dbReference type="EC" id="2.6.1.42"/>
    </reaction>
</comment>
<evidence type="ECO:0000256" key="10">
    <source>
        <dbReference type="RuleBase" id="RU004517"/>
    </source>
</evidence>
<evidence type="ECO:0000256" key="6">
    <source>
        <dbReference type="ARBA" id="ARBA00022898"/>
    </source>
</evidence>
<dbReference type="InterPro" id="IPR043131">
    <property type="entry name" value="BCAT-like_N"/>
</dbReference>
<protein>
    <recommendedName>
        <fullName evidence="10">Branched-chain-amino-acid aminotransferase</fullName>
        <ecNumber evidence="10">2.6.1.42</ecNumber>
    </recommendedName>
</protein>
<dbReference type="InterPro" id="IPR036038">
    <property type="entry name" value="Aminotransferase-like"/>
</dbReference>
<comment type="similarity">
    <text evidence="2 8">Belongs to the class-IV pyridoxal-phosphate-dependent aminotransferase family.</text>
</comment>
<dbReference type="PANTHER" id="PTHR11825">
    <property type="entry name" value="SUBGROUP IIII AMINOTRANSFERASE"/>
    <property type="match status" value="1"/>
</dbReference>
<comment type="catalytic activity">
    <reaction evidence="10">
        <text>L-leucine + 2-oxoglutarate = 4-methyl-2-oxopentanoate + L-glutamate</text>
        <dbReference type="Rhea" id="RHEA:18321"/>
        <dbReference type="ChEBI" id="CHEBI:16810"/>
        <dbReference type="ChEBI" id="CHEBI:17865"/>
        <dbReference type="ChEBI" id="CHEBI:29985"/>
        <dbReference type="ChEBI" id="CHEBI:57427"/>
        <dbReference type="EC" id="2.6.1.42"/>
    </reaction>
</comment>
<dbReference type="Gene3D" id="3.20.10.10">
    <property type="entry name" value="D-amino Acid Aminotransferase, subunit A, domain 2"/>
    <property type="match status" value="1"/>
</dbReference>
<sequence>MGMVDDAVLPLPTSAMNGHARPLAPLDASLLKITRAETLKDVPTPGTYGFGDIKTDYMLVMEFDAANGWSAPEIKPYGPLALDPASNCLQYCTNIFEGMKAFVGSDGKARMFRAQENMKRLVSSAERMGLPTFDQGALLKCITALVALERRWIPAEEGHSLYIRPTMIGTKASIRVGKSDSAMLYTLVTPVGPYFPISPSIPHPTLAGVSLLAISEHVRSWPGGTGGYKLGLNYSPSFVPQGLAADAGYDQVLWCIDLGRDGSLISEAGAMNFFAVIKNENDEGVTVRTPPLDGTILPGITRDSALRLLQAHADPASPSPFATSLADGPITISEEPLTLTELTRAADAGRLLEAFGTGTAVLVVAIERIGYYPSPGDAAPHAIDAENAEVATKARKIMDIVMQGARKGLGPIGKALYEKLGALKDGREEWLDWSTVCE</sequence>
<evidence type="ECO:0000256" key="1">
    <source>
        <dbReference type="ARBA" id="ARBA00001933"/>
    </source>
</evidence>
<evidence type="ECO:0000256" key="7">
    <source>
        <dbReference type="ARBA" id="ARBA00023304"/>
    </source>
</evidence>
<comment type="catalytic activity">
    <reaction evidence="10">
        <text>L-isoleucine + 2-oxoglutarate = (S)-3-methyl-2-oxopentanoate + L-glutamate</text>
        <dbReference type="Rhea" id="RHEA:24801"/>
        <dbReference type="ChEBI" id="CHEBI:16810"/>
        <dbReference type="ChEBI" id="CHEBI:29985"/>
        <dbReference type="ChEBI" id="CHEBI:35146"/>
        <dbReference type="ChEBI" id="CHEBI:58045"/>
        <dbReference type="EC" id="2.6.1.42"/>
    </reaction>
</comment>
<reference evidence="11" key="1">
    <citation type="submission" date="2014-09" db="EMBL/GenBank/DDBJ databases">
        <title>Genome sequence of the luminous mushroom Mycena chlorophos for searching fungal bioluminescence genes.</title>
        <authorList>
            <person name="Tanaka Y."/>
            <person name="Kasuga D."/>
            <person name="Oba Y."/>
            <person name="Hase S."/>
            <person name="Sato K."/>
            <person name="Oba Y."/>
            <person name="Sakakibara Y."/>
        </authorList>
    </citation>
    <scope>NUCLEOTIDE SEQUENCE</scope>
</reference>
<dbReference type="InterPro" id="IPR001544">
    <property type="entry name" value="Aminotrans_IV"/>
</dbReference>
<name>A0ABQ0M0X3_MYCCL</name>
<keyword evidence="5 10" id="KW-0808">Transferase</keyword>
<keyword evidence="12" id="KW-1185">Reference proteome</keyword>
<dbReference type="SUPFAM" id="SSF56752">
    <property type="entry name" value="D-aminoacid aminotransferase-like PLP-dependent enzymes"/>
    <property type="match status" value="1"/>
</dbReference>
<dbReference type="PANTHER" id="PTHR11825:SF44">
    <property type="entry name" value="BRANCHED-CHAIN-AMINO-ACID AMINOTRANSFERASE"/>
    <property type="match status" value="1"/>
</dbReference>
<comment type="cofactor">
    <cofactor evidence="1 9">
        <name>pyridoxal 5'-phosphate</name>
        <dbReference type="ChEBI" id="CHEBI:597326"/>
    </cofactor>
</comment>
<dbReference type="InterPro" id="IPR043132">
    <property type="entry name" value="BCAT-like_C"/>
</dbReference>
<dbReference type="GO" id="GO:0008483">
    <property type="term" value="F:transaminase activity"/>
    <property type="evidence" value="ECO:0007669"/>
    <property type="project" value="UniProtKB-KW"/>
</dbReference>
<evidence type="ECO:0000313" key="11">
    <source>
        <dbReference type="EMBL" id="GAT56649.1"/>
    </source>
</evidence>